<keyword evidence="3 4" id="KW-0732">Signal</keyword>
<sequence>MKGINRARTGLAGVVATFTVLALAACGGGSDTSGDGGDGGDEGGSDLIRVGFSQLGAESGWRTANTESVKESLSEDAGFDLTFVDAQQKQENQIKALRDFVAQDVDVIAFSPVIETGWDEVLQEIKDSGIPVVLVDRTVDTTVDDPFVTWIGADFKAEGTTAGEWVAENAPDAKIFELQGTLGSGAQVDREEGFGEVVGEQIIGKASGNFTRAEGKTAVEAALQAYPDMTMIFTHNDDMGLGAIEAIEAAGKVPGKDIQIVSVDGVRDGLQALVDKKFNYVVECNPVFGDQLAELITKVADGEDVPKETIVIDKAFDQTITQADVDARAY</sequence>
<evidence type="ECO:0000256" key="3">
    <source>
        <dbReference type="ARBA" id="ARBA00022729"/>
    </source>
</evidence>
<keyword evidence="7" id="KW-1185">Reference proteome</keyword>
<evidence type="ECO:0000256" key="4">
    <source>
        <dbReference type="SAM" id="SignalP"/>
    </source>
</evidence>
<dbReference type="SUPFAM" id="SSF53822">
    <property type="entry name" value="Periplasmic binding protein-like I"/>
    <property type="match status" value="1"/>
</dbReference>
<dbReference type="Pfam" id="PF13407">
    <property type="entry name" value="Peripla_BP_4"/>
    <property type="match status" value="1"/>
</dbReference>
<dbReference type="CDD" id="cd06309">
    <property type="entry name" value="PBP1_galactofuranose_YtfQ-like"/>
    <property type="match status" value="1"/>
</dbReference>
<comment type="subcellular location">
    <subcellularLocation>
        <location evidence="1">Cell envelope</location>
    </subcellularLocation>
</comment>
<gene>
    <name evidence="6" type="ORF">H9657_06695</name>
</gene>
<dbReference type="EMBL" id="JACSQV010000004">
    <property type="protein sequence ID" value="MBD7917965.1"/>
    <property type="molecule type" value="Genomic_DNA"/>
</dbReference>
<proteinExistence type="inferred from homology"/>
<dbReference type="PANTHER" id="PTHR46847">
    <property type="entry name" value="D-ALLOSE-BINDING PERIPLASMIC PROTEIN-RELATED"/>
    <property type="match status" value="1"/>
</dbReference>
<accession>A0ABR8QC46</accession>
<comment type="caution">
    <text evidence="6">The sequence shown here is derived from an EMBL/GenBank/DDBJ whole genome shotgun (WGS) entry which is preliminary data.</text>
</comment>
<evidence type="ECO:0000256" key="2">
    <source>
        <dbReference type="ARBA" id="ARBA00007639"/>
    </source>
</evidence>
<protein>
    <submittedName>
        <fullName evidence="6">ABC transporter substrate-binding protein</fullName>
    </submittedName>
</protein>
<evidence type="ECO:0000313" key="6">
    <source>
        <dbReference type="EMBL" id="MBD7917965.1"/>
    </source>
</evidence>
<dbReference type="PROSITE" id="PS51257">
    <property type="entry name" value="PROKAR_LIPOPROTEIN"/>
    <property type="match status" value="1"/>
</dbReference>
<organism evidence="6 7">
    <name type="scientific">Cellulomonas avistercoris</name>
    <dbReference type="NCBI Taxonomy" id="2762242"/>
    <lineage>
        <taxon>Bacteria</taxon>
        <taxon>Bacillati</taxon>
        <taxon>Actinomycetota</taxon>
        <taxon>Actinomycetes</taxon>
        <taxon>Micrococcales</taxon>
        <taxon>Cellulomonadaceae</taxon>
        <taxon>Cellulomonas</taxon>
    </lineage>
</organism>
<dbReference type="PANTHER" id="PTHR46847:SF3">
    <property type="entry name" value="GALACTOFURANOSE-BINDING PROTEIN YTFQ"/>
    <property type="match status" value="1"/>
</dbReference>
<feature type="chain" id="PRO_5047327572" evidence="4">
    <location>
        <begin position="25"/>
        <end position="330"/>
    </location>
</feature>
<dbReference type="Proteomes" id="UP000604241">
    <property type="component" value="Unassembled WGS sequence"/>
</dbReference>
<feature type="domain" description="Periplasmic binding protein" evidence="5">
    <location>
        <begin position="51"/>
        <end position="303"/>
    </location>
</feature>
<reference evidence="6 7" key="1">
    <citation type="submission" date="2020-08" db="EMBL/GenBank/DDBJ databases">
        <title>A Genomic Blueprint of the Chicken Gut Microbiome.</title>
        <authorList>
            <person name="Gilroy R."/>
            <person name="Ravi A."/>
            <person name="Getino M."/>
            <person name="Pursley I."/>
            <person name="Horton D.L."/>
            <person name="Alikhan N.-F."/>
            <person name="Baker D."/>
            <person name="Gharbi K."/>
            <person name="Hall N."/>
            <person name="Watson M."/>
            <person name="Adriaenssens E.M."/>
            <person name="Foster-Nyarko E."/>
            <person name="Jarju S."/>
            <person name="Secka A."/>
            <person name="Antonio M."/>
            <person name="Oren A."/>
            <person name="Chaudhuri R."/>
            <person name="La Ragione R.M."/>
            <person name="Hildebrand F."/>
            <person name="Pallen M.J."/>
        </authorList>
    </citation>
    <scope>NUCLEOTIDE SEQUENCE [LARGE SCALE GENOMIC DNA]</scope>
    <source>
        <strain evidence="6 7">Sa3CUA2</strain>
    </source>
</reference>
<evidence type="ECO:0000313" key="7">
    <source>
        <dbReference type="Proteomes" id="UP000604241"/>
    </source>
</evidence>
<dbReference type="RefSeq" id="WP_191781666.1">
    <property type="nucleotide sequence ID" value="NZ_JACSQV010000004.1"/>
</dbReference>
<evidence type="ECO:0000259" key="5">
    <source>
        <dbReference type="Pfam" id="PF13407"/>
    </source>
</evidence>
<feature type="signal peptide" evidence="4">
    <location>
        <begin position="1"/>
        <end position="24"/>
    </location>
</feature>
<dbReference type="Gene3D" id="3.40.50.2300">
    <property type="match status" value="2"/>
</dbReference>
<dbReference type="InterPro" id="IPR025997">
    <property type="entry name" value="SBP_2_dom"/>
</dbReference>
<evidence type="ECO:0000256" key="1">
    <source>
        <dbReference type="ARBA" id="ARBA00004196"/>
    </source>
</evidence>
<comment type="similarity">
    <text evidence="2">Belongs to the bacterial solute-binding protein 2 family.</text>
</comment>
<name>A0ABR8QC46_9CELL</name>
<dbReference type="InterPro" id="IPR028082">
    <property type="entry name" value="Peripla_BP_I"/>
</dbReference>